<accession>A0A1I6HI79</accession>
<feature type="transmembrane region" description="Helical" evidence="8">
    <location>
        <begin position="292"/>
        <end position="313"/>
    </location>
</feature>
<name>A0A1I6HI79_9EURY</name>
<sequence>MALSRRGSGAAHAAKAFASQVHPVFMLPPLASSLFGAVVAGAPSLDVAFVHAAAMFSAVYTAHVKDGYVDFYLRGEDDDHPMTRRGCRVGLVGATLGFLVCVGILWTTVGVGAALITLPTWFVGYFHAPQLDTNPVTVTVGYPLGIALAIVGGYYVQANALAAEPLAYAAVFFVLLTGVKVIDDAKDYDYDAGIDKRTVAVVLGRRRAHRFAHALLGVGMVAVLFGTVDGFFPPFAVAAAVAFGTVAVVARRAPPTLATMLLVRGTYLFLAGLLVAVWFRPLASVPLPDIGVLGPFTYLATEVVFGAVALALLVRADALGRAATTIAVVYPVAYLWDWYTLEVGVFAIPLRTGVELFGIPVEEHLFMFVVPAFVLGVHETLRSQSSSQ</sequence>
<keyword evidence="7" id="KW-0413">Isomerase</keyword>
<evidence type="ECO:0000256" key="1">
    <source>
        <dbReference type="ARBA" id="ARBA00004651"/>
    </source>
</evidence>
<dbReference type="NCBIfam" id="TIGR03462">
    <property type="entry name" value="CarR_dom_SF"/>
    <property type="match status" value="1"/>
</dbReference>
<dbReference type="Pfam" id="PF01040">
    <property type="entry name" value="UbiA"/>
    <property type="match status" value="1"/>
</dbReference>
<dbReference type="Pfam" id="PF18916">
    <property type="entry name" value="Lycopene_cyc"/>
    <property type="match status" value="1"/>
</dbReference>
<keyword evidence="6 8" id="KW-0472">Membrane</keyword>
<evidence type="ECO:0000259" key="9">
    <source>
        <dbReference type="Pfam" id="PF18916"/>
    </source>
</evidence>
<evidence type="ECO:0000256" key="3">
    <source>
        <dbReference type="ARBA" id="ARBA00022692"/>
    </source>
</evidence>
<evidence type="ECO:0000256" key="6">
    <source>
        <dbReference type="ARBA" id="ARBA00023136"/>
    </source>
</evidence>
<dbReference type="Proteomes" id="UP000243250">
    <property type="component" value="Unassembled WGS sequence"/>
</dbReference>
<feature type="transmembrane region" description="Helical" evidence="8">
    <location>
        <begin position="136"/>
        <end position="156"/>
    </location>
</feature>
<gene>
    <name evidence="10" type="ORF">SAMN04488124_2278</name>
</gene>
<proteinExistence type="predicted"/>
<dbReference type="AlphaFoldDB" id="A0A1I6HI79"/>
<evidence type="ECO:0000256" key="4">
    <source>
        <dbReference type="ARBA" id="ARBA00022746"/>
    </source>
</evidence>
<dbReference type="GO" id="GO:0005886">
    <property type="term" value="C:plasma membrane"/>
    <property type="evidence" value="ECO:0007669"/>
    <property type="project" value="UniProtKB-SubCell"/>
</dbReference>
<keyword evidence="11" id="KW-1185">Reference proteome</keyword>
<comment type="subcellular location">
    <subcellularLocation>
        <location evidence="1">Cell membrane</location>
        <topology evidence="1">Multi-pass membrane protein</topology>
    </subcellularLocation>
</comment>
<evidence type="ECO:0000256" key="2">
    <source>
        <dbReference type="ARBA" id="ARBA00004829"/>
    </source>
</evidence>
<feature type="transmembrane region" description="Helical" evidence="8">
    <location>
        <begin position="261"/>
        <end position="280"/>
    </location>
</feature>
<dbReference type="EMBL" id="FOYS01000003">
    <property type="protein sequence ID" value="SFR54175.1"/>
    <property type="molecule type" value="Genomic_DNA"/>
</dbReference>
<feature type="domain" description="Lycopene cyclase" evidence="9">
    <location>
        <begin position="297"/>
        <end position="380"/>
    </location>
</feature>
<evidence type="ECO:0000256" key="7">
    <source>
        <dbReference type="ARBA" id="ARBA00023235"/>
    </source>
</evidence>
<dbReference type="GO" id="GO:0016872">
    <property type="term" value="F:intramolecular lyase activity"/>
    <property type="evidence" value="ECO:0007669"/>
    <property type="project" value="InterPro"/>
</dbReference>
<organism evidence="10 11">
    <name type="scientific">Halogeometricum limi</name>
    <dbReference type="NCBI Taxonomy" id="555875"/>
    <lineage>
        <taxon>Archaea</taxon>
        <taxon>Methanobacteriati</taxon>
        <taxon>Methanobacteriota</taxon>
        <taxon>Stenosarchaea group</taxon>
        <taxon>Halobacteria</taxon>
        <taxon>Halobacteriales</taxon>
        <taxon>Haloferacaceae</taxon>
        <taxon>Halogeometricum</taxon>
    </lineage>
</organism>
<dbReference type="GO" id="GO:0016765">
    <property type="term" value="F:transferase activity, transferring alkyl or aryl (other than methyl) groups"/>
    <property type="evidence" value="ECO:0007669"/>
    <property type="project" value="InterPro"/>
</dbReference>
<evidence type="ECO:0000256" key="5">
    <source>
        <dbReference type="ARBA" id="ARBA00022989"/>
    </source>
</evidence>
<dbReference type="InterPro" id="IPR017825">
    <property type="entry name" value="Lycopene_cyclase_dom"/>
</dbReference>
<dbReference type="OrthoDB" id="199516at2157"/>
<dbReference type="RefSeq" id="WP_089880757.1">
    <property type="nucleotide sequence ID" value="NZ_FOYS01000003.1"/>
</dbReference>
<protein>
    <submittedName>
        <fullName evidence="10">Lycopene cyclase domain-containing protein</fullName>
    </submittedName>
</protein>
<feature type="transmembrane region" description="Helical" evidence="8">
    <location>
        <begin position="231"/>
        <end position="249"/>
    </location>
</feature>
<dbReference type="InterPro" id="IPR000537">
    <property type="entry name" value="UbiA_prenyltransferase"/>
</dbReference>
<feature type="transmembrane region" description="Helical" evidence="8">
    <location>
        <begin position="89"/>
        <end position="116"/>
    </location>
</feature>
<comment type="pathway">
    <text evidence="2">Carotenoid biosynthesis.</text>
</comment>
<dbReference type="STRING" id="555875.SAMN04488124_2278"/>
<dbReference type="GO" id="GO:0045436">
    <property type="term" value="F:lycopene beta cyclase activity"/>
    <property type="evidence" value="ECO:0007669"/>
    <property type="project" value="UniProtKB-ARBA"/>
</dbReference>
<dbReference type="GO" id="GO:0016117">
    <property type="term" value="P:carotenoid biosynthetic process"/>
    <property type="evidence" value="ECO:0007669"/>
    <property type="project" value="UniProtKB-KW"/>
</dbReference>
<keyword evidence="5 8" id="KW-1133">Transmembrane helix</keyword>
<keyword evidence="3 8" id="KW-0812">Transmembrane</keyword>
<evidence type="ECO:0000256" key="8">
    <source>
        <dbReference type="SAM" id="Phobius"/>
    </source>
</evidence>
<keyword evidence="4" id="KW-0125">Carotenoid biosynthesis</keyword>
<reference evidence="11" key="1">
    <citation type="submission" date="2016-10" db="EMBL/GenBank/DDBJ databases">
        <authorList>
            <person name="Varghese N."/>
            <person name="Submissions S."/>
        </authorList>
    </citation>
    <scope>NUCLEOTIDE SEQUENCE [LARGE SCALE GENOMIC DNA]</scope>
    <source>
        <strain evidence="11">CGMCC 1.8711</strain>
    </source>
</reference>
<evidence type="ECO:0000313" key="10">
    <source>
        <dbReference type="EMBL" id="SFR54175.1"/>
    </source>
</evidence>
<evidence type="ECO:0000313" key="11">
    <source>
        <dbReference type="Proteomes" id="UP000243250"/>
    </source>
</evidence>